<dbReference type="AlphaFoldDB" id="A0A919RE71"/>
<name>A0A919RE71_9ACTN</name>
<gene>
    <name evidence="2" type="ORF">Ssi02_04820</name>
</gene>
<dbReference type="Gene3D" id="3.40.50.410">
    <property type="entry name" value="von Willebrand factor, type A domain"/>
    <property type="match status" value="1"/>
</dbReference>
<keyword evidence="3" id="KW-1185">Reference proteome</keyword>
<comment type="caution">
    <text evidence="2">The sequence shown here is derived from an EMBL/GenBank/DDBJ whole genome shotgun (WGS) entry which is preliminary data.</text>
</comment>
<dbReference type="SUPFAM" id="SSF53300">
    <property type="entry name" value="vWA-like"/>
    <property type="match status" value="1"/>
</dbReference>
<protein>
    <recommendedName>
        <fullName evidence="1">VWFA domain-containing protein</fullName>
    </recommendedName>
</protein>
<dbReference type="InterPro" id="IPR036465">
    <property type="entry name" value="vWFA_dom_sf"/>
</dbReference>
<accession>A0A919RE71</accession>
<dbReference type="Pfam" id="PF13519">
    <property type="entry name" value="VWA_2"/>
    <property type="match status" value="1"/>
</dbReference>
<feature type="domain" description="VWFA" evidence="1">
    <location>
        <begin position="184"/>
        <end position="422"/>
    </location>
</feature>
<dbReference type="InterPro" id="IPR002035">
    <property type="entry name" value="VWF_A"/>
</dbReference>
<dbReference type="CDD" id="cd00198">
    <property type="entry name" value="vWFA"/>
    <property type="match status" value="1"/>
</dbReference>
<proteinExistence type="predicted"/>
<dbReference type="EMBL" id="BOOW01000006">
    <property type="protein sequence ID" value="GII90251.1"/>
    <property type="molecule type" value="Genomic_DNA"/>
</dbReference>
<evidence type="ECO:0000313" key="2">
    <source>
        <dbReference type="EMBL" id="GII90251.1"/>
    </source>
</evidence>
<evidence type="ECO:0000259" key="1">
    <source>
        <dbReference type="PROSITE" id="PS50234"/>
    </source>
</evidence>
<dbReference type="RefSeq" id="WP_204020544.1">
    <property type="nucleotide sequence ID" value="NZ_BOOW01000006.1"/>
</dbReference>
<dbReference type="Proteomes" id="UP000606172">
    <property type="component" value="Unassembled WGS sequence"/>
</dbReference>
<sequence>MNGTVLSARTCQVAVVGGEGLVSGQRVGVNPLVARRASAGLLLPFGEESQARPVRLVAVPEVPERGIAISEALARETGVADDGEEWELRLREPTPAASIVLEPKVDIVVDDAVRQLRASTSLDGRLFFAAPAKGTGAAWLDLQGVPYRVRDVSDARGNPLRGLVKIDTTTQVELFVSGARAGVDIVILADCSASMSWSDVPTPGETLRGSAARHAYMTRMDALKRALRQMAESRMQVGGRVARLAMVRFTTRSTTVFPVGGGMEELGTTDDDESLRKFKVAVGKLRPEDASTDIGQAIGYAGDLLDTYGLPYNDRLIVLVSDGADWNEKGVEKTGEVLAVRADAVSLTQELHETQNVRLHALGISDEEQFFKWWRQSPERNYEPAASLIPNHRLLRRIVEEGGGDASRIGGVDVLEEYFSMLGAGVTRSIGRPRPEVLPPAQRGIAALFPERRRLVVTKEETRLKEVAERIQQLYGACVLASANRTGQSIYRSTSDPMALLTIGNAVSSRDTFNAWVLRMDQIFHERLDSRLRKREPDEDYDVPGMHEIIWDGKLENIHMLRISVAHDTPGRNNKNQAAEHRKKIGDLLVSVTGRYHLMDDDAAGWGRLQLHLMEELSDMLTKLESTINSAPKKAQDGIKILGFN</sequence>
<dbReference type="PROSITE" id="PS50234">
    <property type="entry name" value="VWFA"/>
    <property type="match status" value="1"/>
</dbReference>
<organism evidence="2 3">
    <name type="scientific">Sinosporangium siamense</name>
    <dbReference type="NCBI Taxonomy" id="1367973"/>
    <lineage>
        <taxon>Bacteria</taxon>
        <taxon>Bacillati</taxon>
        <taxon>Actinomycetota</taxon>
        <taxon>Actinomycetes</taxon>
        <taxon>Streptosporangiales</taxon>
        <taxon>Streptosporangiaceae</taxon>
        <taxon>Sinosporangium</taxon>
    </lineage>
</organism>
<dbReference type="SMART" id="SM00327">
    <property type="entry name" value="VWA"/>
    <property type="match status" value="1"/>
</dbReference>
<evidence type="ECO:0000313" key="3">
    <source>
        <dbReference type="Proteomes" id="UP000606172"/>
    </source>
</evidence>
<reference evidence="2" key="1">
    <citation type="submission" date="2021-01" db="EMBL/GenBank/DDBJ databases">
        <title>Whole genome shotgun sequence of Sinosporangium siamense NBRC 109515.</title>
        <authorList>
            <person name="Komaki H."/>
            <person name="Tamura T."/>
        </authorList>
    </citation>
    <scope>NUCLEOTIDE SEQUENCE</scope>
    <source>
        <strain evidence="2">NBRC 109515</strain>
    </source>
</reference>